<dbReference type="PRINTS" id="PR00819">
    <property type="entry name" value="CBXCFQXSUPER"/>
</dbReference>
<comment type="similarity">
    <text evidence="1">Belongs to the CbxX/CfxQ family.</text>
</comment>
<gene>
    <name evidence="6" type="ORF">QJS10_CPA06g00668</name>
</gene>
<evidence type="ECO:0000256" key="4">
    <source>
        <dbReference type="SAM" id="MobiDB-lite"/>
    </source>
</evidence>
<evidence type="ECO:0000259" key="5">
    <source>
        <dbReference type="Pfam" id="PF00004"/>
    </source>
</evidence>
<organism evidence="6 7">
    <name type="scientific">Acorus calamus</name>
    <name type="common">Sweet flag</name>
    <dbReference type="NCBI Taxonomy" id="4465"/>
    <lineage>
        <taxon>Eukaryota</taxon>
        <taxon>Viridiplantae</taxon>
        <taxon>Streptophyta</taxon>
        <taxon>Embryophyta</taxon>
        <taxon>Tracheophyta</taxon>
        <taxon>Spermatophyta</taxon>
        <taxon>Magnoliopsida</taxon>
        <taxon>Liliopsida</taxon>
        <taxon>Acoraceae</taxon>
        <taxon>Acorus</taxon>
    </lineage>
</organism>
<evidence type="ECO:0000313" key="6">
    <source>
        <dbReference type="EMBL" id="KAK1313342.1"/>
    </source>
</evidence>
<dbReference type="PANTHER" id="PTHR43392">
    <property type="entry name" value="AAA-TYPE ATPASE FAMILY PROTEIN / ANKYRIN REPEAT FAMILY PROTEIN"/>
    <property type="match status" value="1"/>
</dbReference>
<dbReference type="InterPro" id="IPR050773">
    <property type="entry name" value="CbxX/CfxQ_RuBisCO_ESX"/>
</dbReference>
<evidence type="ECO:0000256" key="3">
    <source>
        <dbReference type="ARBA" id="ARBA00022840"/>
    </source>
</evidence>
<comment type="caution">
    <text evidence="6">The sequence shown here is derived from an EMBL/GenBank/DDBJ whole genome shotgun (WGS) entry which is preliminary data.</text>
</comment>
<dbReference type="Proteomes" id="UP001180020">
    <property type="component" value="Unassembled WGS sequence"/>
</dbReference>
<dbReference type="EMBL" id="JAUJYO010000006">
    <property type="protein sequence ID" value="KAK1313342.1"/>
    <property type="molecule type" value="Genomic_DNA"/>
</dbReference>
<dbReference type="PANTHER" id="PTHR43392:SF2">
    <property type="entry name" value="AAA-TYPE ATPASE FAMILY PROTEIN _ ANKYRIN REPEAT FAMILY PROTEIN"/>
    <property type="match status" value="1"/>
</dbReference>
<keyword evidence="7" id="KW-1185">Reference proteome</keyword>
<feature type="domain" description="ATPase AAA-type core" evidence="5">
    <location>
        <begin position="110"/>
        <end position="175"/>
    </location>
</feature>
<dbReference type="GO" id="GO:0016887">
    <property type="term" value="F:ATP hydrolysis activity"/>
    <property type="evidence" value="ECO:0007669"/>
    <property type="project" value="InterPro"/>
</dbReference>
<dbReference type="InterPro" id="IPR003959">
    <property type="entry name" value="ATPase_AAA_core"/>
</dbReference>
<keyword evidence="3" id="KW-0067">ATP-binding</keyword>
<dbReference type="InterPro" id="IPR000641">
    <property type="entry name" value="CbxX/CfxQ"/>
</dbReference>
<protein>
    <recommendedName>
        <fullName evidence="5">ATPase AAA-type core domain-containing protein</fullName>
    </recommendedName>
</protein>
<dbReference type="Pfam" id="PF00004">
    <property type="entry name" value="AAA"/>
    <property type="match status" value="1"/>
</dbReference>
<dbReference type="GO" id="GO:0005524">
    <property type="term" value="F:ATP binding"/>
    <property type="evidence" value="ECO:0007669"/>
    <property type="project" value="UniProtKB-KW"/>
</dbReference>
<reference evidence="6" key="1">
    <citation type="journal article" date="2023" name="Nat. Commun.">
        <title>Diploid and tetraploid genomes of Acorus and the evolution of monocots.</title>
        <authorList>
            <person name="Ma L."/>
            <person name="Liu K.W."/>
            <person name="Li Z."/>
            <person name="Hsiao Y.Y."/>
            <person name="Qi Y."/>
            <person name="Fu T."/>
            <person name="Tang G.D."/>
            <person name="Zhang D."/>
            <person name="Sun W.H."/>
            <person name="Liu D.K."/>
            <person name="Li Y."/>
            <person name="Chen G.Z."/>
            <person name="Liu X.D."/>
            <person name="Liao X.Y."/>
            <person name="Jiang Y.T."/>
            <person name="Yu X."/>
            <person name="Hao Y."/>
            <person name="Huang J."/>
            <person name="Zhao X.W."/>
            <person name="Ke S."/>
            <person name="Chen Y.Y."/>
            <person name="Wu W.L."/>
            <person name="Hsu J.L."/>
            <person name="Lin Y.F."/>
            <person name="Huang M.D."/>
            <person name="Li C.Y."/>
            <person name="Huang L."/>
            <person name="Wang Z.W."/>
            <person name="Zhao X."/>
            <person name="Zhong W.Y."/>
            <person name="Peng D.H."/>
            <person name="Ahmad S."/>
            <person name="Lan S."/>
            <person name="Zhang J.S."/>
            <person name="Tsai W.C."/>
            <person name="Van de Peer Y."/>
            <person name="Liu Z.J."/>
        </authorList>
    </citation>
    <scope>NUCLEOTIDE SEQUENCE</scope>
    <source>
        <strain evidence="6">CP</strain>
    </source>
</reference>
<evidence type="ECO:0000256" key="2">
    <source>
        <dbReference type="ARBA" id="ARBA00022741"/>
    </source>
</evidence>
<name>A0AAV9EMM5_ACOCL</name>
<dbReference type="Gene3D" id="3.40.50.300">
    <property type="entry name" value="P-loop containing nucleotide triphosphate hydrolases"/>
    <property type="match status" value="1"/>
</dbReference>
<evidence type="ECO:0000313" key="7">
    <source>
        <dbReference type="Proteomes" id="UP001180020"/>
    </source>
</evidence>
<accession>A0AAV9EMM5</accession>
<dbReference type="SUPFAM" id="SSF52540">
    <property type="entry name" value="P-loop containing nucleoside triphosphate hydrolases"/>
    <property type="match status" value="1"/>
</dbReference>
<dbReference type="AlphaFoldDB" id="A0AAV9EMM5"/>
<evidence type="ECO:0000256" key="1">
    <source>
        <dbReference type="ARBA" id="ARBA00010378"/>
    </source>
</evidence>
<sequence>MAENKKIDISASKEKSSNNSSSSSEGKTDLQELKHQDILEDALDLSKLEGCDEELKAKVLEVEQVISNIVGMSDLKLQLKKWAKGLIMDQRRRCCGLQSSARKPPHMVFPSNPGTGKTMVARIIGKLLNACGILPTEKVIEVQRTDLVAEYIGQTGPKTIKKIEEAAGGILFVDEPTD</sequence>
<dbReference type="InterPro" id="IPR027417">
    <property type="entry name" value="P-loop_NTPase"/>
</dbReference>
<keyword evidence="2" id="KW-0547">Nucleotide-binding</keyword>
<proteinExistence type="inferred from homology"/>
<reference evidence="6" key="2">
    <citation type="submission" date="2023-06" db="EMBL/GenBank/DDBJ databases">
        <authorList>
            <person name="Ma L."/>
            <person name="Liu K.-W."/>
            <person name="Li Z."/>
            <person name="Hsiao Y.-Y."/>
            <person name="Qi Y."/>
            <person name="Fu T."/>
            <person name="Tang G."/>
            <person name="Zhang D."/>
            <person name="Sun W.-H."/>
            <person name="Liu D.-K."/>
            <person name="Li Y."/>
            <person name="Chen G.-Z."/>
            <person name="Liu X.-D."/>
            <person name="Liao X.-Y."/>
            <person name="Jiang Y.-T."/>
            <person name="Yu X."/>
            <person name="Hao Y."/>
            <person name="Huang J."/>
            <person name="Zhao X.-W."/>
            <person name="Ke S."/>
            <person name="Chen Y.-Y."/>
            <person name="Wu W.-L."/>
            <person name="Hsu J.-L."/>
            <person name="Lin Y.-F."/>
            <person name="Huang M.-D."/>
            <person name="Li C.-Y."/>
            <person name="Huang L."/>
            <person name="Wang Z.-W."/>
            <person name="Zhao X."/>
            <person name="Zhong W.-Y."/>
            <person name="Peng D.-H."/>
            <person name="Ahmad S."/>
            <person name="Lan S."/>
            <person name="Zhang J.-S."/>
            <person name="Tsai W.-C."/>
            <person name="Van De Peer Y."/>
            <person name="Liu Z.-J."/>
        </authorList>
    </citation>
    <scope>NUCLEOTIDE SEQUENCE</scope>
    <source>
        <strain evidence="6">CP</strain>
        <tissue evidence="6">Leaves</tissue>
    </source>
</reference>
<feature type="compositionally biased region" description="Basic and acidic residues" evidence="4">
    <location>
        <begin position="1"/>
        <end position="16"/>
    </location>
</feature>
<feature type="region of interest" description="Disordered" evidence="4">
    <location>
        <begin position="1"/>
        <end position="32"/>
    </location>
</feature>